<feature type="chain" id="PRO_5037313197" evidence="2">
    <location>
        <begin position="30"/>
        <end position="232"/>
    </location>
</feature>
<proteinExistence type="predicted"/>
<dbReference type="InterPro" id="IPR025326">
    <property type="entry name" value="DUF4232"/>
</dbReference>
<evidence type="ECO:0000259" key="3">
    <source>
        <dbReference type="Pfam" id="PF14016"/>
    </source>
</evidence>
<evidence type="ECO:0000313" key="5">
    <source>
        <dbReference type="Proteomes" id="UP000676325"/>
    </source>
</evidence>
<keyword evidence="5" id="KW-1185">Reference proteome</keyword>
<feature type="region of interest" description="Disordered" evidence="1">
    <location>
        <begin position="32"/>
        <end position="79"/>
    </location>
</feature>
<evidence type="ECO:0000256" key="1">
    <source>
        <dbReference type="SAM" id="MobiDB-lite"/>
    </source>
</evidence>
<dbReference type="AlphaFoldDB" id="A0A941EC78"/>
<accession>A0A941EC78</accession>
<dbReference type="RefSeq" id="WP_212518837.1">
    <property type="nucleotide sequence ID" value="NZ_JAGSOH010000040.1"/>
</dbReference>
<keyword evidence="2" id="KW-0732">Signal</keyword>
<sequence>MELSRKIAIATLAAAVLGGTAACTGSSTAATGTSSASSAAGNGGTQTGAASSGTSTASASTGGGAGASSTAGNSNTGSATTQAAAGGTAACTGSQIKTTLGREGAAMGHRVEALIFTNTSSQTCTLQGYPGAAIVSGSTVLLNATRTLNGYAGDERQLTSAPLVTLKPGAVASANIEWVIDNGETCAANGTGTLEATPPNTKTTTGLGSQTTGTQGICADFEVHPVVAGTLS</sequence>
<feature type="domain" description="DUF4232" evidence="3">
    <location>
        <begin position="91"/>
        <end position="226"/>
    </location>
</feature>
<dbReference type="EMBL" id="JAGSOH010000040">
    <property type="protein sequence ID" value="MBR7827695.1"/>
    <property type="molecule type" value="Genomic_DNA"/>
</dbReference>
<feature type="compositionally biased region" description="Polar residues" evidence="1">
    <location>
        <begin position="190"/>
        <end position="200"/>
    </location>
</feature>
<evidence type="ECO:0000313" key="4">
    <source>
        <dbReference type="EMBL" id="MBR7827695.1"/>
    </source>
</evidence>
<comment type="caution">
    <text evidence="4">The sequence shown here is derived from an EMBL/GenBank/DDBJ whole genome shotgun (WGS) entry which is preliminary data.</text>
</comment>
<feature type="signal peptide" evidence="2">
    <location>
        <begin position="1"/>
        <end position="29"/>
    </location>
</feature>
<feature type="compositionally biased region" description="Low complexity" evidence="1">
    <location>
        <begin position="67"/>
        <end position="79"/>
    </location>
</feature>
<dbReference type="Proteomes" id="UP000676325">
    <property type="component" value="Unassembled WGS sequence"/>
</dbReference>
<feature type="region of interest" description="Disordered" evidence="1">
    <location>
        <begin position="190"/>
        <end position="209"/>
    </location>
</feature>
<organism evidence="4 5">
    <name type="scientific">Actinospica acidithermotolerans</name>
    <dbReference type="NCBI Taxonomy" id="2828514"/>
    <lineage>
        <taxon>Bacteria</taxon>
        <taxon>Bacillati</taxon>
        <taxon>Actinomycetota</taxon>
        <taxon>Actinomycetes</taxon>
        <taxon>Catenulisporales</taxon>
        <taxon>Actinospicaceae</taxon>
        <taxon>Actinospica</taxon>
    </lineage>
</organism>
<reference evidence="4" key="1">
    <citation type="submission" date="2021-04" db="EMBL/GenBank/DDBJ databases">
        <title>Genome based classification of Actinospica acidithermotolerans sp. nov., an actinobacterium isolated from an Indonesian hot spring.</title>
        <authorList>
            <person name="Kusuma A.B."/>
            <person name="Putra K.E."/>
            <person name="Nafisah S."/>
            <person name="Loh J."/>
            <person name="Nouioui I."/>
            <person name="Goodfellow M."/>
        </authorList>
    </citation>
    <scope>NUCLEOTIDE SEQUENCE</scope>
    <source>
        <strain evidence="4">MGRD01-02</strain>
    </source>
</reference>
<evidence type="ECO:0000256" key="2">
    <source>
        <dbReference type="SAM" id="SignalP"/>
    </source>
</evidence>
<gene>
    <name evidence="4" type="ORF">KDK95_15355</name>
</gene>
<protein>
    <submittedName>
        <fullName evidence="4">DUF4232 domain-containing protein</fullName>
    </submittedName>
</protein>
<dbReference type="PROSITE" id="PS51257">
    <property type="entry name" value="PROKAR_LIPOPROTEIN"/>
    <property type="match status" value="1"/>
</dbReference>
<dbReference type="Pfam" id="PF14016">
    <property type="entry name" value="DUF4232"/>
    <property type="match status" value="1"/>
</dbReference>
<name>A0A941EC78_9ACTN</name>
<feature type="compositionally biased region" description="Low complexity" evidence="1">
    <location>
        <begin position="47"/>
        <end position="60"/>
    </location>
</feature>